<evidence type="ECO:0000313" key="5">
    <source>
        <dbReference type="Proteomes" id="UP000186868"/>
    </source>
</evidence>
<dbReference type="SUPFAM" id="SSF52172">
    <property type="entry name" value="CheY-like"/>
    <property type="match status" value="1"/>
</dbReference>
<feature type="modified residue" description="4-aspartylphosphate" evidence="2">
    <location>
        <position position="320"/>
    </location>
</feature>
<dbReference type="InterPro" id="IPR050595">
    <property type="entry name" value="Bact_response_regulator"/>
</dbReference>
<dbReference type="GO" id="GO:0000160">
    <property type="term" value="P:phosphorelay signal transduction system"/>
    <property type="evidence" value="ECO:0007669"/>
    <property type="project" value="InterPro"/>
</dbReference>
<accession>A0A1U7H8B3</accession>
<dbReference type="PANTHER" id="PTHR44591">
    <property type="entry name" value="STRESS RESPONSE REGULATOR PROTEIN 1"/>
    <property type="match status" value="1"/>
</dbReference>
<dbReference type="RefSeq" id="WP_073601490.1">
    <property type="nucleotide sequence ID" value="NZ_MRCB01000042.1"/>
</dbReference>
<dbReference type="AlphaFoldDB" id="A0A1U7H8B3"/>
<name>A0A1U7H8B3_9CYAN</name>
<dbReference type="OrthoDB" id="417415at2"/>
<dbReference type="InterPro" id="IPR024186">
    <property type="entry name" value="Sig_transdc_resp-reg_PatA"/>
</dbReference>
<protein>
    <submittedName>
        <fullName evidence="4">Response regulator</fullName>
    </submittedName>
</protein>
<organism evidence="4 5">
    <name type="scientific">Hydrococcus rivularis NIES-593</name>
    <dbReference type="NCBI Taxonomy" id="1921803"/>
    <lineage>
        <taxon>Bacteria</taxon>
        <taxon>Bacillati</taxon>
        <taxon>Cyanobacteriota</taxon>
        <taxon>Cyanophyceae</taxon>
        <taxon>Pleurocapsales</taxon>
        <taxon>Hydrococcaceae</taxon>
        <taxon>Hydrococcus</taxon>
    </lineage>
</organism>
<dbReference type="EMBL" id="MRCB01000042">
    <property type="protein sequence ID" value="OKH19162.1"/>
    <property type="molecule type" value="Genomic_DNA"/>
</dbReference>
<feature type="domain" description="Response regulatory" evidence="3">
    <location>
        <begin position="271"/>
        <end position="387"/>
    </location>
</feature>
<dbReference type="Proteomes" id="UP000186868">
    <property type="component" value="Unassembled WGS sequence"/>
</dbReference>
<dbReference type="SMART" id="SM00448">
    <property type="entry name" value="REC"/>
    <property type="match status" value="1"/>
</dbReference>
<dbReference type="Pfam" id="PF00072">
    <property type="entry name" value="Response_reg"/>
    <property type="match status" value="1"/>
</dbReference>
<dbReference type="PROSITE" id="PS50110">
    <property type="entry name" value="RESPONSE_REGULATORY"/>
    <property type="match status" value="1"/>
</dbReference>
<reference evidence="4 5" key="1">
    <citation type="submission" date="2016-11" db="EMBL/GenBank/DDBJ databases">
        <title>Draft Genome Sequences of Nine Cyanobacterial Strains from Diverse Habitats.</title>
        <authorList>
            <person name="Zhu T."/>
            <person name="Hou S."/>
            <person name="Lu X."/>
            <person name="Hess W.R."/>
        </authorList>
    </citation>
    <scope>NUCLEOTIDE SEQUENCE [LARGE SCALE GENOMIC DNA]</scope>
    <source>
        <strain evidence="4 5">NIES-593</strain>
    </source>
</reference>
<keyword evidence="1 2" id="KW-0597">Phosphoprotein</keyword>
<evidence type="ECO:0000256" key="1">
    <source>
        <dbReference type="ARBA" id="ARBA00022553"/>
    </source>
</evidence>
<dbReference type="PANTHER" id="PTHR44591:SF23">
    <property type="entry name" value="CHEY SUBFAMILY"/>
    <property type="match status" value="1"/>
</dbReference>
<evidence type="ECO:0000256" key="2">
    <source>
        <dbReference type="PROSITE-ProRule" id="PRU00169"/>
    </source>
</evidence>
<dbReference type="PIRSF" id="PIRSF005897">
    <property type="entry name" value="RR_PatA"/>
    <property type="match status" value="1"/>
</dbReference>
<dbReference type="STRING" id="1921803.NIES593_21215"/>
<sequence length="411" mass="47006">MSSIEFSARKQTELFDLLKQRQFSGQLLLADSKQRRWTFYLSAGRIIYVSGGIHPTRRWQRNLALAASHIPEIPTHPSIWQRVLEKNAPESLRFGWEYQLLCFWVDRQELTFEEATKTIWFDLVEVLFDLNQVGEVSFKLREDKLLSARLVAIEAQDAIAIAEKLWLAWQAASATAYSPHMALAIEHPEKLRQYFSDRQYQSLIELGNGQNTLHDLAVRLKREVVTIIRLFLPYIASDLMKLIDIPDLPPPVCLPMSPQFVSSATPTQQPLIACVDDSPLIGYFMETIVKQTNCRFIAIDDSQQAIKILSNCQPDLIFLDLVMPKADGYEICTQLRKLPMFRRTPIVILTGNDGIIDRVKAKLVGASGFINKPVKSEIVIGILRKYFKTIVGQSLFDPDDEVKYRGRPVRQ</sequence>
<dbReference type="InterPro" id="IPR025497">
    <property type="entry name" value="PatA-like_N"/>
</dbReference>
<dbReference type="Pfam" id="PF14332">
    <property type="entry name" value="DUF4388"/>
    <property type="match status" value="1"/>
</dbReference>
<dbReference type="InterPro" id="IPR001789">
    <property type="entry name" value="Sig_transdc_resp-reg_receiver"/>
</dbReference>
<dbReference type="InterPro" id="IPR011006">
    <property type="entry name" value="CheY-like_superfamily"/>
</dbReference>
<evidence type="ECO:0000259" key="3">
    <source>
        <dbReference type="PROSITE" id="PS50110"/>
    </source>
</evidence>
<keyword evidence="5" id="KW-1185">Reference proteome</keyword>
<evidence type="ECO:0000313" key="4">
    <source>
        <dbReference type="EMBL" id="OKH19162.1"/>
    </source>
</evidence>
<comment type="caution">
    <text evidence="4">The sequence shown here is derived from an EMBL/GenBank/DDBJ whole genome shotgun (WGS) entry which is preliminary data.</text>
</comment>
<proteinExistence type="predicted"/>
<gene>
    <name evidence="4" type="ORF">NIES593_21215</name>
</gene>
<dbReference type="Gene3D" id="3.40.50.2300">
    <property type="match status" value="1"/>
</dbReference>